<sequence length="708" mass="80541">MIPTYGGDINDVKKGRTLLKSVRETNPSHAPAWIASARLEELTGKLQAARNLIMKGTEHCLRSEDVWLEAVRLMPADQAKAVVAQAVRHLPSSVRLWIKASDVETEIKYKRRVFRKALESIPNSVRLWKAAVDIETPEDARVMLSRAVECCPTSVELWLALARLENYENARRVLNKARESIPSDRHIWITAAKLEEAHGNISMVEKIIDRGECRYLQVTVSISQWFISVISLATPMTQCYSCDVTLQGQQVVYILAALTSLKTNMVDIKREEWMQDAEDCEKAASPATCKAIIKSVIAVNIDDEDRIRTWMDDADACASHGAIECARAIYEHSLSMFPEKKSIWIDAAHFEKDHGTRESLEELLQRAVKHCPKAEVLWLMGAKSKWLAGDVPAARRILSLAFQANGNSEEIWLAAVKLESENSEFLRARKLLQKARANAPTARVFMKSVKLEWCLEDINTAKQLLDDGLKHFEDYSKLWMMKGQIEESLGNIREARESYSQSVKKCPQAIPLWILWSRLEESQKQLTKARSILEKARLRNPQNPLLWLESVRLEIRAANKVIAQNQMAKALQECPSSGFLWAEAIFLEAKPQRRTKSLDALKKCEHDPHVMLAVAKLFWSDRKTDKARSWFTRTVKLDPDLGDAWGHFYKFELLHGTEEQQAEIVMRCVKAEPRHGEAWCAVSKDVKNWRDKTEAILKSVASSLEIPT</sequence>
<dbReference type="GO" id="GO:0000244">
    <property type="term" value="P:spliceosomal tri-snRNP complex assembly"/>
    <property type="evidence" value="ECO:0007669"/>
    <property type="project" value="TreeGrafter"/>
</dbReference>
<gene>
    <name evidence="2" type="ORF">EB796_010516</name>
</gene>
<dbReference type="SMART" id="SM00386">
    <property type="entry name" value="HAT"/>
    <property type="match status" value="13"/>
</dbReference>
<dbReference type="OrthoDB" id="440128at2759"/>
<dbReference type="PANTHER" id="PTHR11246:SF1">
    <property type="entry name" value="PRE-MRNA-PROCESSING FACTOR 6"/>
    <property type="match status" value="1"/>
</dbReference>
<dbReference type="Proteomes" id="UP000593567">
    <property type="component" value="Unassembled WGS sequence"/>
</dbReference>
<organism evidence="2 3">
    <name type="scientific">Bugula neritina</name>
    <name type="common">Brown bryozoan</name>
    <name type="synonym">Sertularia neritina</name>
    <dbReference type="NCBI Taxonomy" id="10212"/>
    <lineage>
        <taxon>Eukaryota</taxon>
        <taxon>Metazoa</taxon>
        <taxon>Spiralia</taxon>
        <taxon>Lophotrochozoa</taxon>
        <taxon>Bryozoa</taxon>
        <taxon>Gymnolaemata</taxon>
        <taxon>Cheilostomatida</taxon>
        <taxon>Flustrina</taxon>
        <taxon>Buguloidea</taxon>
        <taxon>Bugulidae</taxon>
        <taxon>Bugula</taxon>
    </lineage>
</organism>
<reference evidence="2" key="1">
    <citation type="submission" date="2020-06" db="EMBL/GenBank/DDBJ databases">
        <title>Draft genome of Bugula neritina, a colonial animal packing powerful symbionts and potential medicines.</title>
        <authorList>
            <person name="Rayko M."/>
        </authorList>
    </citation>
    <scope>NUCLEOTIDE SEQUENCE [LARGE SCALE GENOMIC DNA]</scope>
    <source>
        <strain evidence="2">Kwan_BN1</strain>
    </source>
</reference>
<comment type="caution">
    <text evidence="2">The sequence shown here is derived from an EMBL/GenBank/DDBJ whole genome shotgun (WGS) entry which is preliminary data.</text>
</comment>
<dbReference type="SMART" id="SM00028">
    <property type="entry name" value="TPR"/>
    <property type="match status" value="4"/>
</dbReference>
<dbReference type="EMBL" id="VXIV02001635">
    <property type="protein sequence ID" value="KAF6031158.1"/>
    <property type="molecule type" value="Genomic_DNA"/>
</dbReference>
<dbReference type="Gene3D" id="1.25.40.10">
    <property type="entry name" value="Tetratricopeptide repeat domain"/>
    <property type="match status" value="4"/>
</dbReference>
<dbReference type="InterPro" id="IPR003107">
    <property type="entry name" value="HAT"/>
</dbReference>
<dbReference type="FunFam" id="1.25.40.10:FF:000429">
    <property type="entry name" value="Pre-mRNA-processing factor 6, putative"/>
    <property type="match status" value="1"/>
</dbReference>
<dbReference type="GO" id="GO:0046540">
    <property type="term" value="C:U4/U6 x U5 tri-snRNP complex"/>
    <property type="evidence" value="ECO:0007669"/>
    <property type="project" value="TreeGrafter"/>
</dbReference>
<dbReference type="AlphaFoldDB" id="A0A7J7K0Q6"/>
<keyword evidence="3" id="KW-1185">Reference proteome</keyword>
<evidence type="ECO:0000313" key="3">
    <source>
        <dbReference type="Proteomes" id="UP000593567"/>
    </source>
</evidence>
<evidence type="ECO:0000313" key="2">
    <source>
        <dbReference type="EMBL" id="KAF6031158.1"/>
    </source>
</evidence>
<evidence type="ECO:0000256" key="1">
    <source>
        <dbReference type="ARBA" id="ARBA00022737"/>
    </source>
</evidence>
<dbReference type="GO" id="GO:0071013">
    <property type="term" value="C:catalytic step 2 spliceosome"/>
    <property type="evidence" value="ECO:0007669"/>
    <property type="project" value="TreeGrafter"/>
</dbReference>
<dbReference type="InterPro" id="IPR045075">
    <property type="entry name" value="Syf1-like"/>
</dbReference>
<dbReference type="SUPFAM" id="SSF48452">
    <property type="entry name" value="TPR-like"/>
    <property type="match status" value="4"/>
</dbReference>
<accession>A0A7J7K0Q6</accession>
<name>A0A7J7K0Q6_BUGNE</name>
<dbReference type="FunFam" id="1.25.40.10:FF:000649">
    <property type="entry name" value="mRNA splicing factor (Prp1/Zer1), putative"/>
    <property type="match status" value="1"/>
</dbReference>
<keyword evidence="1" id="KW-0677">Repeat</keyword>
<dbReference type="PANTHER" id="PTHR11246">
    <property type="entry name" value="PRE-MRNA SPLICING FACTOR"/>
    <property type="match status" value="1"/>
</dbReference>
<dbReference type="FunFam" id="1.25.40.10:FF:000058">
    <property type="entry name" value="Pre-mRNA processing factor 6"/>
    <property type="match status" value="1"/>
</dbReference>
<dbReference type="InterPro" id="IPR011990">
    <property type="entry name" value="TPR-like_helical_dom_sf"/>
</dbReference>
<dbReference type="InterPro" id="IPR019734">
    <property type="entry name" value="TPR_rpt"/>
</dbReference>
<dbReference type="Pfam" id="PF13181">
    <property type="entry name" value="TPR_8"/>
    <property type="match status" value="1"/>
</dbReference>
<proteinExistence type="predicted"/>
<protein>
    <submittedName>
        <fullName evidence="2">PRPF6</fullName>
    </submittedName>
</protein>